<evidence type="ECO:0000256" key="10">
    <source>
        <dbReference type="ARBA" id="ARBA00023242"/>
    </source>
</evidence>
<feature type="repeat" description="WD" evidence="11">
    <location>
        <begin position="644"/>
        <end position="677"/>
    </location>
</feature>
<dbReference type="PROSITE" id="PS50082">
    <property type="entry name" value="WD_REPEATS_2"/>
    <property type="match status" value="5"/>
</dbReference>
<dbReference type="GO" id="GO:0005737">
    <property type="term" value="C:cytoplasm"/>
    <property type="evidence" value="ECO:0007669"/>
    <property type="project" value="UniProtKB-SubCell"/>
</dbReference>
<keyword evidence="7 11" id="KW-0853">WD repeat</keyword>
<proteinExistence type="inferred from homology"/>
<dbReference type="InterPro" id="IPR000418">
    <property type="entry name" value="Ets_dom"/>
</dbReference>
<evidence type="ECO:0000313" key="13">
    <source>
        <dbReference type="EMBL" id="KAK5082870.1"/>
    </source>
</evidence>
<feature type="domain" description="ETS" evidence="12">
    <location>
        <begin position="367"/>
        <end position="447"/>
    </location>
</feature>
<protein>
    <recommendedName>
        <fullName evidence="5">Elongator complex protein 2</fullName>
    </recommendedName>
</protein>
<comment type="pathway">
    <text evidence="3">tRNA modification; 5-methoxycarbonylmethyl-2-thiouridine-tRNA biosynthesis.</text>
</comment>
<evidence type="ECO:0000259" key="12">
    <source>
        <dbReference type="PROSITE" id="PS50061"/>
    </source>
</evidence>
<dbReference type="PANTHER" id="PTHR44111">
    <property type="entry name" value="ELONGATOR COMPLEX PROTEIN 2"/>
    <property type="match status" value="1"/>
</dbReference>
<dbReference type="Pfam" id="PF00400">
    <property type="entry name" value="WD40"/>
    <property type="match status" value="5"/>
</dbReference>
<sequence length="809" mass="87746">MSNDTKEEYLSIGGNRHTSASAWHAKSACLAFGADQNIALWQPLNKSCRGVHVLLKGHADKVTAVSIKDGAQPILTSGAANGELILRSWEPISGGSRILHTTKAHDGAVNVLASLNDSPYFVTGSADATIKVWRHSDMSTELVTTIKPKPRFIPLALAIGTFPHTSPDRGVFVVAAGTRNDMFVYALSNLSESASVTLACSLTGHEGWIRSLALRGSDDGGYMLASTSADKYVRIWRFQSSNRVPQQNGIVSKAINNVESTLTAKVKTVGVADQNYSVTFEALLLGHEDWVYSADWQDSMDSKILTASADGTLAIWQADPTSGIWVSETRLGEISGLKGATTATGSSGGFWSGRWISDGETTAVISLDFWNLMPGIGGHIASVNGLSWSPQGEYLLSTSSDQTTRLHAERRRGNDRSWHEFSRCQIHGYDCNVVTCISSSQFVSGADEKLLRVFNEPKELADTLHRLCDIALPETSSLPESAAIPVLGLSNKEIGEADDIIEAGPRRGDDEYAAASALARISLQGINEPPNEDLLSRHSLWPEHEKLYGHGYEISESAYKDGILATACKASSIDHATIRLYDPDNDWRQVEPPLTAHSLTVTRLVWSSGPNSYLLSVGRDRQWTVFSRDHSTAAKRLKLYQAMPKAHTRMILDAAWSPSHEHVFFATAGRDKVVKFWGHGSSYSSAVGSQRNDTDAFELCTTLARSSAVTAVDFTDRFSKSHAVLAVGEEDGTLSVHVFNLASLKLEKSLELAKDVCLSKSVNRLAWRPRGISVETETTSVELAVAGADGSVRILRIDTAEVCEGILSE</sequence>
<dbReference type="SUPFAM" id="SSF50978">
    <property type="entry name" value="WD40 repeat-like"/>
    <property type="match status" value="2"/>
</dbReference>
<keyword evidence="6" id="KW-0963">Cytoplasm</keyword>
<dbReference type="GO" id="GO:0003700">
    <property type="term" value="F:DNA-binding transcription factor activity"/>
    <property type="evidence" value="ECO:0007669"/>
    <property type="project" value="InterPro"/>
</dbReference>
<dbReference type="InterPro" id="IPR015943">
    <property type="entry name" value="WD40/YVTN_repeat-like_dom_sf"/>
</dbReference>
<dbReference type="AlphaFoldDB" id="A0AAN7YE57"/>
<evidence type="ECO:0000256" key="1">
    <source>
        <dbReference type="ARBA" id="ARBA00004123"/>
    </source>
</evidence>
<gene>
    <name evidence="13" type="primary">ELP2</name>
    <name evidence="13" type="ORF">LTR05_006751</name>
</gene>
<evidence type="ECO:0000313" key="14">
    <source>
        <dbReference type="Proteomes" id="UP001309876"/>
    </source>
</evidence>
<feature type="repeat" description="WD" evidence="11">
    <location>
        <begin position="202"/>
        <end position="246"/>
    </location>
</feature>
<evidence type="ECO:0000256" key="3">
    <source>
        <dbReference type="ARBA" id="ARBA00005043"/>
    </source>
</evidence>
<keyword evidence="10" id="KW-0539">Nucleus</keyword>
<evidence type="ECO:0000256" key="5">
    <source>
        <dbReference type="ARBA" id="ARBA00020267"/>
    </source>
</evidence>
<dbReference type="GO" id="GO:0033588">
    <property type="term" value="C:elongator holoenzyme complex"/>
    <property type="evidence" value="ECO:0007669"/>
    <property type="project" value="InterPro"/>
</dbReference>
<dbReference type="EMBL" id="JAVRRJ010000007">
    <property type="protein sequence ID" value="KAK5082870.1"/>
    <property type="molecule type" value="Genomic_DNA"/>
</dbReference>
<evidence type="ECO:0000256" key="7">
    <source>
        <dbReference type="ARBA" id="ARBA00022574"/>
    </source>
</evidence>
<evidence type="ECO:0000256" key="6">
    <source>
        <dbReference type="ARBA" id="ARBA00022490"/>
    </source>
</evidence>
<dbReference type="InterPro" id="IPR036322">
    <property type="entry name" value="WD40_repeat_dom_sf"/>
</dbReference>
<evidence type="ECO:0000256" key="8">
    <source>
        <dbReference type="ARBA" id="ARBA00022694"/>
    </source>
</evidence>
<evidence type="ECO:0000256" key="9">
    <source>
        <dbReference type="ARBA" id="ARBA00022737"/>
    </source>
</evidence>
<reference evidence="13 14" key="1">
    <citation type="submission" date="2023-08" db="EMBL/GenBank/DDBJ databases">
        <title>Black Yeasts Isolated from many extreme environments.</title>
        <authorList>
            <person name="Coleine C."/>
            <person name="Stajich J.E."/>
            <person name="Selbmann L."/>
        </authorList>
    </citation>
    <scope>NUCLEOTIDE SEQUENCE [LARGE SCALE GENOMIC DNA]</scope>
    <source>
        <strain evidence="13 14">CCFEE 5910</strain>
    </source>
</reference>
<dbReference type="InterPro" id="IPR001680">
    <property type="entry name" value="WD40_rpt"/>
</dbReference>
<name>A0AAN7YE57_9EURO</name>
<organism evidence="13 14">
    <name type="scientific">Lithohypha guttulata</name>
    <dbReference type="NCBI Taxonomy" id="1690604"/>
    <lineage>
        <taxon>Eukaryota</taxon>
        <taxon>Fungi</taxon>
        <taxon>Dikarya</taxon>
        <taxon>Ascomycota</taxon>
        <taxon>Pezizomycotina</taxon>
        <taxon>Eurotiomycetes</taxon>
        <taxon>Chaetothyriomycetidae</taxon>
        <taxon>Chaetothyriales</taxon>
        <taxon>Trichomeriaceae</taxon>
        <taxon>Lithohypha</taxon>
    </lineage>
</organism>
<dbReference type="PANTHER" id="PTHR44111:SF1">
    <property type="entry name" value="ELONGATOR COMPLEX PROTEIN 2"/>
    <property type="match status" value="1"/>
</dbReference>
<feature type="repeat" description="WD" evidence="11">
    <location>
        <begin position="102"/>
        <end position="133"/>
    </location>
</feature>
<accession>A0AAN7YE57</accession>
<keyword evidence="9" id="KW-0677">Repeat</keyword>
<comment type="subcellular location">
    <subcellularLocation>
        <location evidence="2">Cytoplasm</location>
    </subcellularLocation>
    <subcellularLocation>
        <location evidence="1">Nucleus</location>
    </subcellularLocation>
</comment>
<comment type="caution">
    <text evidence="13">The sequence shown here is derived from an EMBL/GenBank/DDBJ whole genome shotgun (WGS) entry which is preliminary data.</text>
</comment>
<dbReference type="FunFam" id="2.130.10.10:FF:000400">
    <property type="entry name" value="Elongator acetyltransferase complex subunit 2"/>
    <property type="match status" value="1"/>
</dbReference>
<dbReference type="InterPro" id="IPR037289">
    <property type="entry name" value="Elp2"/>
</dbReference>
<feature type="repeat" description="WD" evidence="11">
    <location>
        <begin position="284"/>
        <end position="317"/>
    </location>
</feature>
<keyword evidence="8" id="KW-0819">tRNA processing</keyword>
<dbReference type="SMART" id="SM00320">
    <property type="entry name" value="WD40"/>
    <property type="match status" value="11"/>
</dbReference>
<feature type="repeat" description="WD" evidence="11">
    <location>
        <begin position="376"/>
        <end position="406"/>
    </location>
</feature>
<dbReference type="GO" id="GO:0043565">
    <property type="term" value="F:sequence-specific DNA binding"/>
    <property type="evidence" value="ECO:0007669"/>
    <property type="project" value="InterPro"/>
</dbReference>
<evidence type="ECO:0000256" key="4">
    <source>
        <dbReference type="ARBA" id="ARBA00005881"/>
    </source>
</evidence>
<evidence type="ECO:0000256" key="11">
    <source>
        <dbReference type="PROSITE-ProRule" id="PRU00221"/>
    </source>
</evidence>
<dbReference type="Gene3D" id="2.130.10.10">
    <property type="entry name" value="YVTN repeat-like/Quinoprotein amine dehydrogenase"/>
    <property type="match status" value="3"/>
</dbReference>
<comment type="similarity">
    <text evidence="4">Belongs to the WD repeat ELP2 family.</text>
</comment>
<dbReference type="Proteomes" id="UP001309876">
    <property type="component" value="Unassembled WGS sequence"/>
</dbReference>
<keyword evidence="14" id="KW-1185">Reference proteome</keyword>
<dbReference type="PROSITE" id="PS50294">
    <property type="entry name" value="WD_REPEATS_REGION"/>
    <property type="match status" value="3"/>
</dbReference>
<dbReference type="GO" id="GO:0002098">
    <property type="term" value="P:tRNA wobble uridine modification"/>
    <property type="evidence" value="ECO:0007669"/>
    <property type="project" value="InterPro"/>
</dbReference>
<dbReference type="PROSITE" id="PS50061">
    <property type="entry name" value="ETS_DOMAIN_3"/>
    <property type="match status" value="1"/>
</dbReference>
<evidence type="ECO:0000256" key="2">
    <source>
        <dbReference type="ARBA" id="ARBA00004496"/>
    </source>
</evidence>
<dbReference type="GO" id="GO:0005634">
    <property type="term" value="C:nucleus"/>
    <property type="evidence" value="ECO:0007669"/>
    <property type="project" value="UniProtKB-SubCell"/>
</dbReference>